<feature type="transmembrane region" description="Helical" evidence="1">
    <location>
        <begin position="21"/>
        <end position="41"/>
    </location>
</feature>
<keyword evidence="1" id="KW-1133">Transmembrane helix</keyword>
<proteinExistence type="predicted"/>
<evidence type="ECO:0000313" key="2">
    <source>
        <dbReference type="EMBL" id="KAG2204148.1"/>
    </source>
</evidence>
<dbReference type="OrthoDB" id="1684102at2759"/>
<keyword evidence="1" id="KW-0812">Transmembrane</keyword>
<evidence type="ECO:0000256" key="1">
    <source>
        <dbReference type="SAM" id="Phobius"/>
    </source>
</evidence>
<gene>
    <name evidence="2" type="ORF">INT47_011631</name>
</gene>
<dbReference type="AlphaFoldDB" id="A0A8H7R6G3"/>
<sequence length="537" mass="62161">MNESLKDIVLKSPVYKWNTRFKNLTIYITLVTVGVVLWTQLDTLQSHYTTQPSVHVPFSSSEIDPATWSIQLEENEPALVQPSIFPHLLFDTTMGYPSVTAVVNRVDDSHDGILNVVLHLLKYPFIKEILVYNQIRSKPLIAEYLYPNTTKLAETQNRVKIEVIETDAALYGLGKFTACAVATFEKCYFQDDLWLNPYLDTLYTHSQRYSEHLVVNTRPVNYIDYKRWRFTNPEKSLHTGYADLRYGAFVPRQKVQTFLSQLSSQALDAWKLKHAEIYFPIWLNQYPYIISNPLLSSGRDRFIGIDTVNNRELTEYYLYDAVSLLELSLKTSESLLMEADNYFEKTELAPTEGERDVRSSCSNDRCLFVTNMDTMPNVDGFEFHSDTVANISEYDALYNSINPGIPAQDIYVHQSYHKAVDQNTESCWSSIHSPKTEDYFGLYMAGDIRAKRIMLYTTNSFQKPLDEVFNVTVQYQLYGNWENCGIVLTPHLELHYRLGFDIKCPYGNPFKSIRIKFREDQDQPFELCSFGIDNFVV</sequence>
<keyword evidence="1" id="KW-0472">Membrane</keyword>
<reference evidence="2" key="1">
    <citation type="submission" date="2020-12" db="EMBL/GenBank/DDBJ databases">
        <title>Metabolic potential, ecology and presence of endohyphal bacteria is reflected in genomic diversity of Mucoromycotina.</title>
        <authorList>
            <person name="Muszewska A."/>
            <person name="Okrasinska A."/>
            <person name="Steczkiewicz K."/>
            <person name="Drgas O."/>
            <person name="Orlowska M."/>
            <person name="Perlinska-Lenart U."/>
            <person name="Aleksandrzak-Piekarczyk T."/>
            <person name="Szatraj K."/>
            <person name="Zielenkiewicz U."/>
            <person name="Pilsyk S."/>
            <person name="Malc E."/>
            <person name="Mieczkowski P."/>
            <person name="Kruszewska J.S."/>
            <person name="Biernat P."/>
            <person name="Pawlowska J."/>
        </authorList>
    </citation>
    <scope>NUCLEOTIDE SEQUENCE</scope>
    <source>
        <strain evidence="2">WA0000017839</strain>
    </source>
</reference>
<accession>A0A8H7R6G3</accession>
<keyword evidence="3" id="KW-1185">Reference proteome</keyword>
<name>A0A8H7R6G3_9FUNG</name>
<comment type="caution">
    <text evidence="2">The sequence shown here is derived from an EMBL/GenBank/DDBJ whole genome shotgun (WGS) entry which is preliminary data.</text>
</comment>
<dbReference type="Proteomes" id="UP000603453">
    <property type="component" value="Unassembled WGS sequence"/>
</dbReference>
<protein>
    <submittedName>
        <fullName evidence="2">Uncharacterized protein</fullName>
    </submittedName>
</protein>
<evidence type="ECO:0000313" key="3">
    <source>
        <dbReference type="Proteomes" id="UP000603453"/>
    </source>
</evidence>
<organism evidence="2 3">
    <name type="scientific">Mucor saturninus</name>
    <dbReference type="NCBI Taxonomy" id="64648"/>
    <lineage>
        <taxon>Eukaryota</taxon>
        <taxon>Fungi</taxon>
        <taxon>Fungi incertae sedis</taxon>
        <taxon>Mucoromycota</taxon>
        <taxon>Mucoromycotina</taxon>
        <taxon>Mucoromycetes</taxon>
        <taxon>Mucorales</taxon>
        <taxon>Mucorineae</taxon>
        <taxon>Mucoraceae</taxon>
        <taxon>Mucor</taxon>
    </lineage>
</organism>
<dbReference type="EMBL" id="JAEPRD010000046">
    <property type="protein sequence ID" value="KAG2204148.1"/>
    <property type="molecule type" value="Genomic_DNA"/>
</dbReference>